<proteinExistence type="predicted"/>
<evidence type="ECO:0000313" key="2">
    <source>
        <dbReference type="Proteomes" id="UP001162131"/>
    </source>
</evidence>
<evidence type="ECO:0000313" key="1">
    <source>
        <dbReference type="EMBL" id="CAG9333775.1"/>
    </source>
</evidence>
<dbReference type="EMBL" id="CAJZBQ010000057">
    <property type="protein sequence ID" value="CAG9333775.1"/>
    <property type="molecule type" value="Genomic_DNA"/>
</dbReference>
<reference evidence="1" key="1">
    <citation type="submission" date="2021-09" db="EMBL/GenBank/DDBJ databases">
        <authorList>
            <consortium name="AG Swart"/>
            <person name="Singh M."/>
            <person name="Singh A."/>
            <person name="Seah K."/>
            <person name="Emmerich C."/>
        </authorList>
    </citation>
    <scope>NUCLEOTIDE SEQUENCE</scope>
    <source>
        <strain evidence="1">ATCC30299</strain>
    </source>
</reference>
<name>A0AAU9KK82_9CILI</name>
<sequence length="168" mass="19974">MSEFQYLSEDYSPMQQSSTVTCFKEDCKNIPEYLCKCEEKRSLMCNLHIGDHIKPFPQNHMLESIFEAVNFETQKALINFLREEKQSLNEIQSKIIEKLSMTFIEVEDYIEKELKSITDEVKQIDNLIEFLGNTKEVDHFYWIYTNLRDSQSVVIYNLSEYLKLTQVQ</sequence>
<dbReference type="Proteomes" id="UP001162131">
    <property type="component" value="Unassembled WGS sequence"/>
</dbReference>
<organism evidence="1 2">
    <name type="scientific">Blepharisma stoltei</name>
    <dbReference type="NCBI Taxonomy" id="1481888"/>
    <lineage>
        <taxon>Eukaryota</taxon>
        <taxon>Sar</taxon>
        <taxon>Alveolata</taxon>
        <taxon>Ciliophora</taxon>
        <taxon>Postciliodesmatophora</taxon>
        <taxon>Heterotrichea</taxon>
        <taxon>Heterotrichida</taxon>
        <taxon>Blepharismidae</taxon>
        <taxon>Blepharisma</taxon>
    </lineage>
</organism>
<keyword evidence="2" id="KW-1185">Reference proteome</keyword>
<gene>
    <name evidence="1" type="ORF">BSTOLATCC_MIC59591</name>
</gene>
<dbReference type="AlphaFoldDB" id="A0AAU9KK82"/>
<accession>A0AAU9KK82</accession>
<comment type="caution">
    <text evidence="1">The sequence shown here is derived from an EMBL/GenBank/DDBJ whole genome shotgun (WGS) entry which is preliminary data.</text>
</comment>
<protein>
    <submittedName>
        <fullName evidence="1">Uncharacterized protein</fullName>
    </submittedName>
</protein>